<dbReference type="EMBL" id="CM001475">
    <property type="protein sequence ID" value="EIC28541.1"/>
    <property type="molecule type" value="Genomic_DNA"/>
</dbReference>
<gene>
    <name evidence="1" type="ORF">Metal_0705</name>
</gene>
<evidence type="ECO:0000313" key="1">
    <source>
        <dbReference type="EMBL" id="EIC28541.1"/>
    </source>
</evidence>
<sequence length="47" mass="5636">MYAFKRLDDLVEKIERAGLMEEYETKLNEVADYLTVLLAEAEKRIEW</sequence>
<accession>H8GQ82</accession>
<dbReference type="STRING" id="686340.Metal_0705"/>
<keyword evidence="2" id="KW-1185">Reference proteome</keyword>
<evidence type="ECO:0000313" key="2">
    <source>
        <dbReference type="Proteomes" id="UP000005090"/>
    </source>
</evidence>
<dbReference type="Proteomes" id="UP000005090">
    <property type="component" value="Chromosome"/>
</dbReference>
<dbReference type="AlphaFoldDB" id="H8GQ82"/>
<reference evidence="1 2" key="1">
    <citation type="journal article" date="2013" name="Genome Announc.">
        <title>Genome Sequence of the Obligate Gammaproteobacterial Methanotroph Methylomicrobium album Strain BG8.</title>
        <authorList>
            <person name="Kits K.D."/>
            <person name="Kalyuzhnaya M.G."/>
            <person name="Klotz M.G."/>
            <person name="Jetten M.S."/>
            <person name="Op den Camp H.J."/>
            <person name="Vuilleumier S."/>
            <person name="Bringel F."/>
            <person name="Dispirito A.A."/>
            <person name="Murrell J.C."/>
            <person name="Bruce D."/>
            <person name="Cheng J.F."/>
            <person name="Copeland A."/>
            <person name="Goodwin L."/>
            <person name="Hauser L."/>
            <person name="Lajus A."/>
            <person name="Land M.L."/>
            <person name="Lapidus A."/>
            <person name="Lucas S."/>
            <person name="Medigue C."/>
            <person name="Pitluck S."/>
            <person name="Woyke T."/>
            <person name="Zeytun A."/>
            <person name="Stein L.Y."/>
        </authorList>
    </citation>
    <scope>NUCLEOTIDE SEQUENCE [LARGE SCALE GENOMIC DNA]</scope>
    <source>
        <strain evidence="1 2">BG8</strain>
    </source>
</reference>
<dbReference type="HOGENOM" id="CLU_3170090_0_0_6"/>
<proteinExistence type="predicted"/>
<protein>
    <submittedName>
        <fullName evidence="1">Uncharacterized protein</fullName>
    </submittedName>
</protein>
<name>H8GQ82_METAL</name>
<organism evidence="1 2">
    <name type="scientific">Methylomicrobium album BG8</name>
    <dbReference type="NCBI Taxonomy" id="686340"/>
    <lineage>
        <taxon>Bacteria</taxon>
        <taxon>Pseudomonadati</taxon>
        <taxon>Pseudomonadota</taxon>
        <taxon>Gammaproteobacteria</taxon>
        <taxon>Methylococcales</taxon>
        <taxon>Methylococcaceae</taxon>
        <taxon>Methylomicrobium</taxon>
    </lineage>
</organism>